<gene>
    <name evidence="1" type="ORF">HNR50_001808</name>
</gene>
<sequence length="102" mass="11195">MEKPGKHILVCASFRAGGEPQGICHKKGSIDFVQYMQNELLDRGMHDVMISTTGCLKVCDRGPAMVVYPENTWYGGITGEEDLDAILDAMEEGEVCEDLVIS</sequence>
<evidence type="ECO:0000313" key="2">
    <source>
        <dbReference type="Proteomes" id="UP000587760"/>
    </source>
</evidence>
<organism evidence="1 2">
    <name type="scientific">Spirochaeta isovalerica</name>
    <dbReference type="NCBI Taxonomy" id="150"/>
    <lineage>
        <taxon>Bacteria</taxon>
        <taxon>Pseudomonadati</taxon>
        <taxon>Spirochaetota</taxon>
        <taxon>Spirochaetia</taxon>
        <taxon>Spirochaetales</taxon>
        <taxon>Spirochaetaceae</taxon>
        <taxon>Spirochaeta</taxon>
    </lineage>
</organism>
<dbReference type="Gene3D" id="3.40.30.10">
    <property type="entry name" value="Glutaredoxin"/>
    <property type="match status" value="1"/>
</dbReference>
<name>A0A841RAW3_9SPIO</name>
<dbReference type="InterPro" id="IPR036249">
    <property type="entry name" value="Thioredoxin-like_sf"/>
</dbReference>
<keyword evidence="2" id="KW-1185">Reference proteome</keyword>
<dbReference type="EMBL" id="JACHGJ010000002">
    <property type="protein sequence ID" value="MBB6480150.1"/>
    <property type="molecule type" value="Genomic_DNA"/>
</dbReference>
<proteinExistence type="predicted"/>
<protein>
    <submittedName>
        <fullName evidence="1">(2Fe-2S) ferredoxin</fullName>
    </submittedName>
</protein>
<evidence type="ECO:0000313" key="1">
    <source>
        <dbReference type="EMBL" id="MBB6480150.1"/>
    </source>
</evidence>
<dbReference type="SUPFAM" id="SSF52833">
    <property type="entry name" value="Thioredoxin-like"/>
    <property type="match status" value="1"/>
</dbReference>
<reference evidence="1 2" key="1">
    <citation type="submission" date="2020-08" db="EMBL/GenBank/DDBJ databases">
        <title>Genomic Encyclopedia of Type Strains, Phase IV (KMG-IV): sequencing the most valuable type-strain genomes for metagenomic binning, comparative biology and taxonomic classification.</title>
        <authorList>
            <person name="Goeker M."/>
        </authorList>
    </citation>
    <scope>NUCLEOTIDE SEQUENCE [LARGE SCALE GENOMIC DNA]</scope>
    <source>
        <strain evidence="1 2">DSM 2461</strain>
    </source>
</reference>
<dbReference type="RefSeq" id="WP_184746014.1">
    <property type="nucleotide sequence ID" value="NZ_JACHGJ010000002.1"/>
</dbReference>
<accession>A0A841RAW3</accession>
<dbReference type="CDD" id="cd02980">
    <property type="entry name" value="TRX_Fd_family"/>
    <property type="match status" value="1"/>
</dbReference>
<comment type="caution">
    <text evidence="1">The sequence shown here is derived from an EMBL/GenBank/DDBJ whole genome shotgun (WGS) entry which is preliminary data.</text>
</comment>
<dbReference type="Proteomes" id="UP000587760">
    <property type="component" value="Unassembled WGS sequence"/>
</dbReference>
<dbReference type="AlphaFoldDB" id="A0A841RAW3"/>